<dbReference type="AlphaFoldDB" id="A0A9P3G1B6"/>
<feature type="chain" id="PRO_5040110510" evidence="3">
    <location>
        <begin position="19"/>
        <end position="172"/>
    </location>
</feature>
<gene>
    <name evidence="4" type="ORF">PsYK624_021700</name>
</gene>
<keyword evidence="2" id="KW-0472">Membrane</keyword>
<dbReference type="Proteomes" id="UP000703269">
    <property type="component" value="Unassembled WGS sequence"/>
</dbReference>
<protein>
    <submittedName>
        <fullName evidence="4">Uncharacterized protein</fullName>
    </submittedName>
</protein>
<dbReference type="EMBL" id="BPQB01000003">
    <property type="protein sequence ID" value="GJE86090.1"/>
    <property type="molecule type" value="Genomic_DNA"/>
</dbReference>
<feature type="region of interest" description="Disordered" evidence="1">
    <location>
        <begin position="77"/>
        <end position="135"/>
    </location>
</feature>
<accession>A0A9P3G1B6</accession>
<evidence type="ECO:0000256" key="1">
    <source>
        <dbReference type="SAM" id="MobiDB-lite"/>
    </source>
</evidence>
<feature type="compositionally biased region" description="Low complexity" evidence="1">
    <location>
        <begin position="125"/>
        <end position="135"/>
    </location>
</feature>
<comment type="caution">
    <text evidence="4">The sequence shown here is derived from an EMBL/GenBank/DDBJ whole genome shotgun (WGS) entry which is preliminary data.</text>
</comment>
<evidence type="ECO:0000256" key="2">
    <source>
        <dbReference type="SAM" id="Phobius"/>
    </source>
</evidence>
<keyword evidence="2" id="KW-1133">Transmembrane helix</keyword>
<feature type="region of interest" description="Disordered" evidence="1">
    <location>
        <begin position="23"/>
        <end position="43"/>
    </location>
</feature>
<keyword evidence="5" id="KW-1185">Reference proteome</keyword>
<organism evidence="4 5">
    <name type="scientific">Phanerochaete sordida</name>
    <dbReference type="NCBI Taxonomy" id="48140"/>
    <lineage>
        <taxon>Eukaryota</taxon>
        <taxon>Fungi</taxon>
        <taxon>Dikarya</taxon>
        <taxon>Basidiomycota</taxon>
        <taxon>Agaricomycotina</taxon>
        <taxon>Agaricomycetes</taxon>
        <taxon>Polyporales</taxon>
        <taxon>Phanerochaetaceae</taxon>
        <taxon>Phanerochaete</taxon>
    </lineage>
</organism>
<keyword evidence="2" id="KW-0812">Transmembrane</keyword>
<keyword evidence="3" id="KW-0732">Signal</keyword>
<sequence length="172" mass="16419">MRFAAVIALLVLPFLAVAQSTQNNTSPAASGTATVAPSGSSTQAPSVILSTSFTTGVGLGPGRVATTFTSSVVFTITPTPTQSSAGNNTSSGNNTTSSSSSPSSTGPLPTAPTDINGGGDGPGGNAPAPGQSAPNGIYGPPDGYISAVLALPINAFLACIAAVALGGTLVLG</sequence>
<feature type="signal peptide" evidence="3">
    <location>
        <begin position="1"/>
        <end position="18"/>
    </location>
</feature>
<proteinExistence type="predicted"/>
<feature type="compositionally biased region" description="Low complexity" evidence="1">
    <location>
        <begin position="77"/>
        <end position="113"/>
    </location>
</feature>
<evidence type="ECO:0000313" key="5">
    <source>
        <dbReference type="Proteomes" id="UP000703269"/>
    </source>
</evidence>
<reference evidence="4 5" key="1">
    <citation type="submission" date="2021-08" db="EMBL/GenBank/DDBJ databases">
        <title>Draft Genome Sequence of Phanerochaete sordida strain YK-624.</title>
        <authorList>
            <person name="Mori T."/>
            <person name="Dohra H."/>
            <person name="Suzuki T."/>
            <person name="Kawagishi H."/>
            <person name="Hirai H."/>
        </authorList>
    </citation>
    <scope>NUCLEOTIDE SEQUENCE [LARGE SCALE GENOMIC DNA]</scope>
    <source>
        <strain evidence="4 5">YK-624</strain>
    </source>
</reference>
<evidence type="ECO:0000313" key="4">
    <source>
        <dbReference type="EMBL" id="GJE86090.1"/>
    </source>
</evidence>
<name>A0A9P3G1B6_9APHY</name>
<feature type="transmembrane region" description="Helical" evidence="2">
    <location>
        <begin position="144"/>
        <end position="171"/>
    </location>
</feature>
<evidence type="ECO:0000256" key="3">
    <source>
        <dbReference type="SAM" id="SignalP"/>
    </source>
</evidence>